<feature type="binding site" evidence="1">
    <location>
        <position position="278"/>
    </location>
    <ligand>
        <name>Mg(2+)</name>
        <dbReference type="ChEBI" id="CHEBI:18420"/>
        <label>1</label>
    </ligand>
</feature>
<dbReference type="SUPFAM" id="SSF101478">
    <property type="entry name" value="ADP-ribosylglycohydrolase"/>
    <property type="match status" value="1"/>
</dbReference>
<dbReference type="EMBL" id="SKBU01000007">
    <property type="protein sequence ID" value="TCJ19746.1"/>
    <property type="molecule type" value="Genomic_DNA"/>
</dbReference>
<reference evidence="2 3" key="1">
    <citation type="submission" date="2019-03" db="EMBL/GenBank/DDBJ databases">
        <title>Whole genome sequence of a novel Rubrobacter taiwanensis strain, isolated from Yellowstone National Park.</title>
        <authorList>
            <person name="Freed S."/>
            <person name="Ramaley R.F."/>
            <person name="Kyndt J.A."/>
        </authorList>
    </citation>
    <scope>NUCLEOTIDE SEQUENCE [LARGE SCALE GENOMIC DNA]</scope>
    <source>
        <strain evidence="2 3">Yellowstone</strain>
    </source>
</reference>
<keyword evidence="3" id="KW-1185">Reference proteome</keyword>
<dbReference type="OrthoDB" id="9798107at2"/>
<evidence type="ECO:0000256" key="1">
    <source>
        <dbReference type="PIRSR" id="PIRSR605502-1"/>
    </source>
</evidence>
<feature type="binding site" evidence="1">
    <location>
        <position position="280"/>
    </location>
    <ligand>
        <name>Mg(2+)</name>
        <dbReference type="ChEBI" id="CHEBI:18420"/>
        <label>1</label>
    </ligand>
</feature>
<dbReference type="InterPro" id="IPR050792">
    <property type="entry name" value="ADP-ribosylglycohydrolase"/>
</dbReference>
<dbReference type="InterPro" id="IPR005502">
    <property type="entry name" value="Ribosyl_crysJ1"/>
</dbReference>
<dbReference type="GO" id="GO:0016787">
    <property type="term" value="F:hydrolase activity"/>
    <property type="evidence" value="ECO:0007669"/>
    <property type="project" value="UniProtKB-KW"/>
</dbReference>
<dbReference type="Pfam" id="PF03747">
    <property type="entry name" value="ADP_ribosyl_GH"/>
    <property type="match status" value="1"/>
</dbReference>
<dbReference type="Gene3D" id="1.10.4080.10">
    <property type="entry name" value="ADP-ribosylation/Crystallin J1"/>
    <property type="match status" value="1"/>
</dbReference>
<sequence length="345" mass="37500">MVAEERFVGCLIGQCTGDALGFVVEGRLPEVCRRYIDRVLDEGVPGEAGREPYRFGQYSDDSQLARELLQSYAELGRFDPEDYARRIAAIFREVRIVGQGRATEEAARRLIGGVSWRESGTPPPAAGNGSAMRAGPVGLLFHDDPEGLVRAAREQGIITHRDDRCSAGAVAIAGAVALAFQERPVDFGCFLAQLSEWTAAVEPSFGGYIRRLEEWVELPPGEAAGPISRAGLESGEHDPRWGISPFVVGSVLWSLYSFLRSPEDYRETVRNAISAGGDVDTTAAMAGAISGAHLGIEGVPEDLARRVTDNGTWGYEELAELARRCCRIKAKKPRNRPPDLRECAP</sequence>
<proteinExistence type="predicted"/>
<comment type="cofactor">
    <cofactor evidence="1">
        <name>Mg(2+)</name>
        <dbReference type="ChEBI" id="CHEBI:18420"/>
    </cofactor>
    <text evidence="1">Binds 2 magnesium ions per subunit.</text>
</comment>
<dbReference type="PANTHER" id="PTHR16222:SF12">
    <property type="entry name" value="ADP-RIBOSYLGLYCOHYDROLASE-RELATED"/>
    <property type="match status" value="1"/>
</dbReference>
<feature type="binding site" evidence="1">
    <location>
        <position position="60"/>
    </location>
    <ligand>
        <name>Mg(2+)</name>
        <dbReference type="ChEBI" id="CHEBI:18420"/>
        <label>1</label>
    </ligand>
</feature>
<dbReference type="InterPro" id="IPR036705">
    <property type="entry name" value="Ribosyl_crysJ1_sf"/>
</dbReference>
<dbReference type="AlphaFoldDB" id="A0A4R1BR12"/>
<feature type="binding site" evidence="1">
    <location>
        <position position="59"/>
    </location>
    <ligand>
        <name>Mg(2+)</name>
        <dbReference type="ChEBI" id="CHEBI:18420"/>
        <label>1</label>
    </ligand>
</feature>
<comment type="caution">
    <text evidence="2">The sequence shown here is derived from an EMBL/GenBank/DDBJ whole genome shotgun (WGS) entry which is preliminary data.</text>
</comment>
<name>A0A4R1BR12_9ACTN</name>
<dbReference type="GO" id="GO:0046872">
    <property type="term" value="F:metal ion binding"/>
    <property type="evidence" value="ECO:0007669"/>
    <property type="project" value="UniProtKB-KW"/>
</dbReference>
<feature type="binding site" evidence="1">
    <location>
        <position position="61"/>
    </location>
    <ligand>
        <name>Mg(2+)</name>
        <dbReference type="ChEBI" id="CHEBI:18420"/>
        <label>1</label>
    </ligand>
</feature>
<protein>
    <submittedName>
        <fullName evidence="2">ADP-ribosylglycohydrolase family protein</fullName>
    </submittedName>
</protein>
<dbReference type="PANTHER" id="PTHR16222">
    <property type="entry name" value="ADP-RIBOSYLGLYCOHYDROLASE"/>
    <property type="match status" value="1"/>
</dbReference>
<keyword evidence="2" id="KW-0378">Hydrolase</keyword>
<gene>
    <name evidence="2" type="ORF">E0L93_04000</name>
</gene>
<dbReference type="Proteomes" id="UP000295244">
    <property type="component" value="Unassembled WGS sequence"/>
</dbReference>
<keyword evidence="1" id="KW-0479">Metal-binding</keyword>
<accession>A0A4R1BR12</accession>
<evidence type="ECO:0000313" key="2">
    <source>
        <dbReference type="EMBL" id="TCJ19746.1"/>
    </source>
</evidence>
<feature type="binding site" evidence="1">
    <location>
        <position position="281"/>
    </location>
    <ligand>
        <name>Mg(2+)</name>
        <dbReference type="ChEBI" id="CHEBI:18420"/>
        <label>1</label>
    </ligand>
</feature>
<keyword evidence="1" id="KW-0460">Magnesium</keyword>
<organism evidence="2 3">
    <name type="scientific">Rubrobacter taiwanensis</name>
    <dbReference type="NCBI Taxonomy" id="185139"/>
    <lineage>
        <taxon>Bacteria</taxon>
        <taxon>Bacillati</taxon>
        <taxon>Actinomycetota</taxon>
        <taxon>Rubrobacteria</taxon>
        <taxon>Rubrobacterales</taxon>
        <taxon>Rubrobacteraceae</taxon>
        <taxon>Rubrobacter</taxon>
    </lineage>
</organism>
<evidence type="ECO:0000313" key="3">
    <source>
        <dbReference type="Proteomes" id="UP000295244"/>
    </source>
</evidence>